<gene>
    <name evidence="1" type="ORF">A7978_04850</name>
</gene>
<dbReference type="Pfam" id="PF02414">
    <property type="entry name" value="Borrelia_orfA"/>
    <property type="match status" value="1"/>
</dbReference>
<geneLocation type="plasmid" evidence="1 2">
    <name>lp159</name>
</geneLocation>
<dbReference type="EMBL" id="CP015630">
    <property type="protein sequence ID" value="ANF34441.1"/>
    <property type="molecule type" value="Genomic_DNA"/>
</dbReference>
<evidence type="ECO:0000313" key="2">
    <source>
        <dbReference type="Proteomes" id="UP000264231"/>
    </source>
</evidence>
<protein>
    <submittedName>
        <fullName evidence="1">Peptide transporter</fullName>
    </submittedName>
</protein>
<evidence type="ECO:0000313" key="1">
    <source>
        <dbReference type="EMBL" id="ANF34441.1"/>
    </source>
</evidence>
<sequence>MKIKSIKGKTNRYQYNLIVLISTLNFMNLKLNQYTQKNILYFFNGNLKRNDQKTIKIKTLQNYLYALEKKFKITRNYCKHLGKQCGSEVYYTLQYSKKECHAKINSHFKDIKKEKINRFKERVANYGKENGSLKWECINSNNNNNKSEKDMLIKYISKCNFKIDLPFFLLNLKIDKTRKIELIKEIKRHEMSLGALKREDLSLIKDKIERGQEGCIRDFLEERGYLNRSFQSKSNKRELKVKKLKEILNAREGELKKQNYDEAILREEIGKIYEAYKEKPHFIIEQDKYEDLDRLIRKIKINTKTCEKQEIKADDIKNNIFSILLEQLRYKVDIGVLIPALKKFINAKDELKYSKVVDNTYYYELLKIIK</sequence>
<keyword evidence="1" id="KW-0614">Plasmid</keyword>
<dbReference type="AlphaFoldDB" id="A0A172XCS0"/>
<dbReference type="RefSeq" id="WP_119024361.1">
    <property type="nucleotide sequence ID" value="NZ_CP015630.1"/>
</dbReference>
<dbReference type="InterPro" id="IPR003459">
    <property type="entry name" value="Borrelia_plasmid_OrfA"/>
</dbReference>
<accession>A0A172XCS0</accession>
<proteinExistence type="predicted"/>
<organism evidence="1 2">
    <name type="scientific">Borrelia turicatae</name>
    <dbReference type="NCBI Taxonomy" id="142"/>
    <lineage>
        <taxon>Bacteria</taxon>
        <taxon>Pseudomonadati</taxon>
        <taxon>Spirochaetota</taxon>
        <taxon>Spirochaetia</taxon>
        <taxon>Spirochaetales</taxon>
        <taxon>Borreliaceae</taxon>
        <taxon>Borrelia</taxon>
    </lineage>
</organism>
<reference evidence="1 2" key="1">
    <citation type="submission" date="2016-05" db="EMBL/GenBank/DDBJ databases">
        <title>Chromosome and linear plasmid sequence of a 2015 human isolate of tick-borne relapsing fever spirochete, Borrelia turicatae.</title>
        <authorList>
            <person name="Kingry L.C."/>
            <person name="Dhwani B."/>
            <person name="Replogle A."/>
            <person name="Sexton C."/>
            <person name="Rowe L."/>
            <person name="Stermole B.M."/>
            <person name="Christensen A.M."/>
            <person name="Schriefer M.E."/>
        </authorList>
    </citation>
    <scope>NUCLEOTIDE SEQUENCE [LARGE SCALE GENOMIC DNA]</scope>
    <source>
        <strain evidence="1 2">BTE5EL</strain>
        <plasmid evidence="1 2">lp159</plasmid>
    </source>
</reference>
<dbReference type="Proteomes" id="UP000264231">
    <property type="component" value="Plasmid lp159"/>
</dbReference>
<name>A0A172XCS0_BORTU</name>